<keyword evidence="1" id="KW-0472">Membrane</keyword>
<keyword evidence="1" id="KW-1133">Transmembrane helix</keyword>
<name>A0AAV5TLG0_9BILA</name>
<evidence type="ECO:0000313" key="3">
    <source>
        <dbReference type="Proteomes" id="UP001432027"/>
    </source>
</evidence>
<dbReference type="EMBL" id="BTSX01000004">
    <property type="protein sequence ID" value="GMS95027.1"/>
    <property type="molecule type" value="Genomic_DNA"/>
</dbReference>
<keyword evidence="1" id="KW-0812">Transmembrane</keyword>
<sequence length="116" mass="13821">MLVIGFSGRRGSERGLDYSLNRMYQLRENVAVFQMIIRLIIPLTVFFTPAVLFYTLFILPRKIDKYEFVWSLGIAMFDWWYGIMTIVTAIAYPLVDYRFQRAASHLWILRLFLPEK</sequence>
<proteinExistence type="predicted"/>
<evidence type="ECO:0000256" key="1">
    <source>
        <dbReference type="SAM" id="Phobius"/>
    </source>
</evidence>
<dbReference type="Proteomes" id="UP001432027">
    <property type="component" value="Unassembled WGS sequence"/>
</dbReference>
<feature type="transmembrane region" description="Helical" evidence="1">
    <location>
        <begin position="36"/>
        <end position="59"/>
    </location>
</feature>
<dbReference type="InterPro" id="IPR052860">
    <property type="entry name" value="NRL-GPCR1"/>
</dbReference>
<organism evidence="2 3">
    <name type="scientific">Pristionchus entomophagus</name>
    <dbReference type="NCBI Taxonomy" id="358040"/>
    <lineage>
        <taxon>Eukaryota</taxon>
        <taxon>Metazoa</taxon>
        <taxon>Ecdysozoa</taxon>
        <taxon>Nematoda</taxon>
        <taxon>Chromadorea</taxon>
        <taxon>Rhabditida</taxon>
        <taxon>Rhabditina</taxon>
        <taxon>Diplogasteromorpha</taxon>
        <taxon>Diplogasteroidea</taxon>
        <taxon>Neodiplogasteridae</taxon>
        <taxon>Pristionchus</taxon>
    </lineage>
</organism>
<feature type="transmembrane region" description="Helical" evidence="1">
    <location>
        <begin position="79"/>
        <end position="95"/>
    </location>
</feature>
<accession>A0AAV5TLG0</accession>
<evidence type="ECO:0000313" key="2">
    <source>
        <dbReference type="EMBL" id="GMS95027.1"/>
    </source>
</evidence>
<dbReference type="PANTHER" id="PTHR47521">
    <property type="entry name" value="SERPENTINE RECEPTOR, CLASS E (EPSILON)-RELATED"/>
    <property type="match status" value="1"/>
</dbReference>
<gene>
    <name evidence="2" type="ORF">PENTCL1PPCAC_17202</name>
</gene>
<comment type="caution">
    <text evidence="2">The sequence shown here is derived from an EMBL/GenBank/DDBJ whole genome shotgun (WGS) entry which is preliminary data.</text>
</comment>
<dbReference type="PANTHER" id="PTHR47521:SF7">
    <property type="entry name" value="SERPENTINE RECEPTOR CLASS EPSILON-6"/>
    <property type="match status" value="1"/>
</dbReference>
<evidence type="ECO:0008006" key="4">
    <source>
        <dbReference type="Google" id="ProtNLM"/>
    </source>
</evidence>
<feature type="non-terminal residue" evidence="2">
    <location>
        <position position="116"/>
    </location>
</feature>
<reference evidence="2" key="1">
    <citation type="submission" date="2023-10" db="EMBL/GenBank/DDBJ databases">
        <title>Genome assembly of Pristionchus species.</title>
        <authorList>
            <person name="Yoshida K."/>
            <person name="Sommer R.J."/>
        </authorList>
    </citation>
    <scope>NUCLEOTIDE SEQUENCE</scope>
    <source>
        <strain evidence="2">RS0144</strain>
    </source>
</reference>
<dbReference type="AlphaFoldDB" id="A0AAV5TLG0"/>
<protein>
    <recommendedName>
        <fullName evidence="4">G protein-coupled receptor</fullName>
    </recommendedName>
</protein>
<keyword evidence="3" id="KW-1185">Reference proteome</keyword>